<keyword evidence="3" id="KW-1185">Reference proteome</keyword>
<proteinExistence type="predicted"/>
<dbReference type="RefSeq" id="WP_107324537.1">
    <property type="nucleotide sequence ID" value="NZ_NHSP01000078.1"/>
</dbReference>
<evidence type="ECO:0000313" key="2">
    <source>
        <dbReference type="EMBL" id="PTE18007.1"/>
    </source>
</evidence>
<name>A0A2T4JJQ2_9RHOB</name>
<evidence type="ECO:0000256" key="1">
    <source>
        <dbReference type="SAM" id="MobiDB-lite"/>
    </source>
</evidence>
<gene>
    <name evidence="2" type="ORF">C5F46_06415</name>
</gene>
<feature type="region of interest" description="Disordered" evidence="1">
    <location>
        <begin position="267"/>
        <end position="289"/>
    </location>
</feature>
<evidence type="ECO:0000313" key="3">
    <source>
        <dbReference type="Proteomes" id="UP000241899"/>
    </source>
</evidence>
<dbReference type="OrthoDB" id="9773411at2"/>
<dbReference type="AlphaFoldDB" id="A0A2T4JJQ2"/>
<organism evidence="2 3">
    <name type="scientific">Phaeovulum veldkampii DSM 11550</name>
    <dbReference type="NCBI Taxonomy" id="1185920"/>
    <lineage>
        <taxon>Bacteria</taxon>
        <taxon>Pseudomonadati</taxon>
        <taxon>Pseudomonadota</taxon>
        <taxon>Alphaproteobacteria</taxon>
        <taxon>Rhodobacterales</taxon>
        <taxon>Paracoccaceae</taxon>
        <taxon>Phaeovulum</taxon>
    </lineage>
</organism>
<sequence length="289" mass="30384">MTDTGSAGAISTSDRYLFDNVTIDLAANPVDAVFRVLTISGSPASLEFNPANQRIRARLMPINNPRITFRITLLKDGTATSANPDGVPVAPGVRPRLAVVTSDMKSGYRAGEAVSFRASTNYPAWIDRAEIRILDRDRSSRGLAVVPVAPNGTAGWTMPAVGADEMLFALRVYDAGGRFDETHHQALNRTAANFPAVALDGPIIAPGEDLDMPARRGIAVRGGSVTVTGSATPGGTVPVMGEAAQADATGRFVLQRILPPGAHEVRVGDGAAATTRSVTTMRRPRANSI</sequence>
<comment type="caution">
    <text evidence="2">The sequence shown here is derived from an EMBL/GenBank/DDBJ whole genome shotgun (WGS) entry which is preliminary data.</text>
</comment>
<dbReference type="Proteomes" id="UP000241899">
    <property type="component" value="Unassembled WGS sequence"/>
</dbReference>
<reference evidence="2 3" key="1">
    <citation type="submission" date="2018-03" db="EMBL/GenBank/DDBJ databases">
        <title>Rhodobacter veldkampii.</title>
        <authorList>
            <person name="Meyer T.E."/>
            <person name="Miller S."/>
            <person name="Lodha T."/>
            <person name="Gandham S."/>
            <person name="Chintalapati S."/>
            <person name="Chintalapati V.R."/>
        </authorList>
    </citation>
    <scope>NUCLEOTIDE SEQUENCE [LARGE SCALE GENOMIC DNA]</scope>
    <source>
        <strain evidence="2 3">DSM 11550</strain>
    </source>
</reference>
<accession>A0A2T4JJQ2</accession>
<dbReference type="EMBL" id="PZKF01000011">
    <property type="protein sequence ID" value="PTE18007.1"/>
    <property type="molecule type" value="Genomic_DNA"/>
</dbReference>
<protein>
    <submittedName>
        <fullName evidence="2">Uncharacterized protein</fullName>
    </submittedName>
</protein>